<dbReference type="InterPro" id="IPR050832">
    <property type="entry name" value="Bact_Acetyltransf"/>
</dbReference>
<dbReference type="CDD" id="cd04301">
    <property type="entry name" value="NAT_SF"/>
    <property type="match status" value="1"/>
</dbReference>
<dbReference type="InterPro" id="IPR000182">
    <property type="entry name" value="GNAT_dom"/>
</dbReference>
<sequence>MLTIRVDDLTDPQTRALIAEHVAAMRAGSPDESCHVLADDALRSPHITVWTAWLDGRIMGMVALAALTGTTAELKSMRTTSAARGTGVGRMLLRHVIDEAASRGVTSLWLETGSDNGFLPARSLYASEGFVECAPFGSYHEDPHSIFMTRATASVA</sequence>
<dbReference type="PANTHER" id="PTHR43877:SF5">
    <property type="entry name" value="BLL8307 PROTEIN"/>
    <property type="match status" value="1"/>
</dbReference>
<dbReference type="EMBL" id="VRSW01000002">
    <property type="protein sequence ID" value="TXK04439.1"/>
    <property type="molecule type" value="Genomic_DNA"/>
</dbReference>
<dbReference type="InterPro" id="IPR016181">
    <property type="entry name" value="Acyl_CoA_acyltransferase"/>
</dbReference>
<gene>
    <name evidence="4" type="ORF">FVP60_06980</name>
</gene>
<accession>A0A5C8HN51</accession>
<evidence type="ECO:0000256" key="1">
    <source>
        <dbReference type="ARBA" id="ARBA00022679"/>
    </source>
</evidence>
<comment type="caution">
    <text evidence="4">The sequence shown here is derived from an EMBL/GenBank/DDBJ whole genome shotgun (WGS) entry which is preliminary data.</text>
</comment>
<evidence type="ECO:0000313" key="5">
    <source>
        <dbReference type="Proteomes" id="UP000321196"/>
    </source>
</evidence>
<dbReference type="RefSeq" id="WP_147825574.1">
    <property type="nucleotide sequence ID" value="NZ_BAAARG010000002.1"/>
</dbReference>
<dbReference type="Gene3D" id="3.40.630.30">
    <property type="match status" value="1"/>
</dbReference>
<dbReference type="GO" id="GO:0016747">
    <property type="term" value="F:acyltransferase activity, transferring groups other than amino-acyl groups"/>
    <property type="evidence" value="ECO:0007669"/>
    <property type="project" value="InterPro"/>
</dbReference>
<evidence type="ECO:0000259" key="3">
    <source>
        <dbReference type="PROSITE" id="PS51186"/>
    </source>
</evidence>
<dbReference type="Proteomes" id="UP000321196">
    <property type="component" value="Unassembled WGS sequence"/>
</dbReference>
<evidence type="ECO:0000313" key="4">
    <source>
        <dbReference type="EMBL" id="TXK04439.1"/>
    </source>
</evidence>
<keyword evidence="5" id="KW-1185">Reference proteome</keyword>
<evidence type="ECO:0000256" key="2">
    <source>
        <dbReference type="ARBA" id="ARBA00023315"/>
    </source>
</evidence>
<organism evidence="4 5">
    <name type="scientific">Microbacterium mitrae</name>
    <dbReference type="NCBI Taxonomy" id="664640"/>
    <lineage>
        <taxon>Bacteria</taxon>
        <taxon>Bacillati</taxon>
        <taxon>Actinomycetota</taxon>
        <taxon>Actinomycetes</taxon>
        <taxon>Micrococcales</taxon>
        <taxon>Microbacteriaceae</taxon>
        <taxon>Microbacterium</taxon>
    </lineage>
</organism>
<dbReference type="OrthoDB" id="9803233at2"/>
<keyword evidence="2" id="KW-0012">Acyltransferase</keyword>
<feature type="domain" description="N-acetyltransferase" evidence="3">
    <location>
        <begin position="4"/>
        <end position="153"/>
    </location>
</feature>
<name>A0A5C8HN51_9MICO</name>
<dbReference type="PANTHER" id="PTHR43877">
    <property type="entry name" value="AMINOALKYLPHOSPHONATE N-ACETYLTRANSFERASE-RELATED-RELATED"/>
    <property type="match status" value="1"/>
</dbReference>
<dbReference type="PROSITE" id="PS51186">
    <property type="entry name" value="GNAT"/>
    <property type="match status" value="1"/>
</dbReference>
<reference evidence="4 5" key="1">
    <citation type="submission" date="2019-08" db="EMBL/GenBank/DDBJ databases">
        <authorList>
            <person name="Dong K."/>
        </authorList>
    </citation>
    <scope>NUCLEOTIDE SEQUENCE [LARGE SCALE GENOMIC DNA]</scope>
    <source>
        <strain evidence="4 5">M4-8</strain>
    </source>
</reference>
<protein>
    <submittedName>
        <fullName evidence="4">GNAT family N-acetyltransferase</fullName>
    </submittedName>
</protein>
<proteinExistence type="predicted"/>
<dbReference type="SUPFAM" id="SSF55729">
    <property type="entry name" value="Acyl-CoA N-acyltransferases (Nat)"/>
    <property type="match status" value="1"/>
</dbReference>
<keyword evidence="1 4" id="KW-0808">Transferase</keyword>
<dbReference type="AlphaFoldDB" id="A0A5C8HN51"/>
<dbReference type="Pfam" id="PF00583">
    <property type="entry name" value="Acetyltransf_1"/>
    <property type="match status" value="1"/>
</dbReference>